<dbReference type="PROSITE" id="PS50011">
    <property type="entry name" value="PROTEIN_KINASE_DOM"/>
    <property type="match status" value="1"/>
</dbReference>
<evidence type="ECO:0000256" key="13">
    <source>
        <dbReference type="ARBA" id="ARBA00022777"/>
    </source>
</evidence>
<evidence type="ECO:0000256" key="8">
    <source>
        <dbReference type="ARBA" id="ARBA00022679"/>
    </source>
</evidence>
<evidence type="ECO:0000256" key="9">
    <source>
        <dbReference type="ARBA" id="ARBA00022692"/>
    </source>
</evidence>
<dbReference type="Pfam" id="PF08263">
    <property type="entry name" value="LRRNT_2"/>
    <property type="match status" value="1"/>
</dbReference>
<comment type="catalytic activity">
    <reaction evidence="19">
        <text>L-seryl-[protein] + ATP = O-phospho-L-seryl-[protein] + ADP + H(+)</text>
        <dbReference type="Rhea" id="RHEA:17989"/>
        <dbReference type="Rhea" id="RHEA-COMP:9863"/>
        <dbReference type="Rhea" id="RHEA-COMP:11604"/>
        <dbReference type="ChEBI" id="CHEBI:15378"/>
        <dbReference type="ChEBI" id="CHEBI:29999"/>
        <dbReference type="ChEBI" id="CHEBI:30616"/>
        <dbReference type="ChEBI" id="CHEBI:83421"/>
        <dbReference type="ChEBI" id="CHEBI:456216"/>
        <dbReference type="EC" id="2.7.11.1"/>
    </reaction>
</comment>
<feature type="transmembrane region" description="Helical" evidence="21">
    <location>
        <begin position="649"/>
        <end position="672"/>
    </location>
</feature>
<evidence type="ECO:0000256" key="20">
    <source>
        <dbReference type="PROSITE-ProRule" id="PRU10141"/>
    </source>
</evidence>
<dbReference type="InterPro" id="IPR013210">
    <property type="entry name" value="LRR_N_plant-typ"/>
</dbReference>
<keyword evidence="12 20" id="KW-0547">Nucleotide-binding</keyword>
<dbReference type="CDD" id="cd14066">
    <property type="entry name" value="STKc_IRAK"/>
    <property type="match status" value="1"/>
</dbReference>
<feature type="binding site" evidence="20">
    <location>
        <position position="732"/>
    </location>
    <ligand>
        <name>ATP</name>
        <dbReference type="ChEBI" id="CHEBI:30616"/>
    </ligand>
</feature>
<dbReference type="FunFam" id="3.80.10.10:FF:000233">
    <property type="entry name" value="Leucine-rich repeat receptor-like protein kinase TDR"/>
    <property type="match status" value="1"/>
</dbReference>
<dbReference type="FunFam" id="3.80.10.10:FF:000383">
    <property type="entry name" value="Leucine-rich repeat receptor protein kinase EMS1"/>
    <property type="match status" value="1"/>
</dbReference>
<dbReference type="InterPro" id="IPR003591">
    <property type="entry name" value="Leu-rich_rpt_typical-subtyp"/>
</dbReference>
<keyword evidence="13" id="KW-0418">Kinase</keyword>
<comment type="subcellular location">
    <subcellularLocation>
        <location evidence="1">Cell membrane</location>
        <topology evidence="1">Single-pass membrane protein</topology>
    </subcellularLocation>
</comment>
<feature type="signal peptide" evidence="22">
    <location>
        <begin position="1"/>
        <end position="22"/>
    </location>
</feature>
<dbReference type="FunFam" id="3.80.10.10:FF:000041">
    <property type="entry name" value="LRR receptor-like serine/threonine-protein kinase ERECTA"/>
    <property type="match status" value="1"/>
</dbReference>
<dbReference type="GO" id="GO:0004674">
    <property type="term" value="F:protein serine/threonine kinase activity"/>
    <property type="evidence" value="ECO:0007669"/>
    <property type="project" value="UniProtKB-KW"/>
</dbReference>
<keyword evidence="17" id="KW-0325">Glycoprotein</keyword>
<accession>A0A8T2RJ02</accession>
<feature type="domain" description="Protein kinase" evidence="23">
    <location>
        <begin position="703"/>
        <end position="1005"/>
    </location>
</feature>
<dbReference type="OMA" id="ANLCENW"/>
<evidence type="ECO:0000256" key="16">
    <source>
        <dbReference type="ARBA" id="ARBA00023136"/>
    </source>
</evidence>
<dbReference type="InterPro" id="IPR032675">
    <property type="entry name" value="LRR_dom_sf"/>
</dbReference>
<dbReference type="GO" id="GO:0005886">
    <property type="term" value="C:plasma membrane"/>
    <property type="evidence" value="ECO:0007669"/>
    <property type="project" value="UniProtKB-SubCell"/>
</dbReference>
<dbReference type="InterPro" id="IPR017441">
    <property type="entry name" value="Protein_kinase_ATP_BS"/>
</dbReference>
<sequence length="1030" mass="112513">MAELRAYCSFIFFIFLLANGSAESVSAPSNLTWEAEKLLEFKQGLTQTERLRGWNASNVGSVCTSWAGVTCSSTMDTVTGINFTNFNVSGYLTEPLCELPNLSELHLRSNFLTQRFPGFILGSCTKLRAIDFSLNNFYGELPSNISSSPISEQLEEFNMESNYFNGSIPADLGNLPQLTLLRLRGNELSGRIPAELGRLSSLVILDMAYNPFPAQEIPSEFSNLSHSLEQWDTPGCGLIGSIPNWLGEFTHLVFLNLEDNNLSGPIPPSLVNLSNLTEIYLDQNSLTGPLPPFANLSKLQIIQFQVNSLSGAIPSTYSSLSALTTLSLGSNNLTGSLPDGLEKLPNLSTFAVATNDLSGTLSSSWGVYSQIYQFDVSDNLFSGPFPKHLCDGNGLVLLSIKGNSIQGTIPLEYGSCRSIKRFVVNHNQLNGTVPNGLWTLPDIQYIDLSRNLLSGMISFAEENQSSKPQGNLQSVAIGSNLFEGPIPDTIAKFWFNITKFDASQNNLSGPLPQEIGLLAQLEYLGLSNNSLSDAIPLSIGGCKSLVSLNLSHNNLSGTIPAALSEVSDLTYLDLSYNQFSGSIPQAIAKTTYNVFNVSYNDLSGSVPTALASTYDSSDFAGNPKLCISAALCSTTSSRDTGTLHKKERLILIITGTIMAVLLCVAITILFTWRKRAEMEATSQWKMISFQRLTFFEEEIYESLKDANVIGSGASGKVYKVSSKTGGVTIAVKRFNMPKAWIDPQKGRHGGLHVNRKDGSSAFKAEVDTLANVQHKNIVKLIGWCPCEDETLLLYEYMINGSLADVLHKDFRSELLNWGVRFHIALGAAEGLAYLHHACEPPILHRDVKSSNILLDAALNSKLADFGVAKSLLQQEHAIANGGTGSVTGVVGSIGYIAPEYGYTSKIDEKSDVYSYGVVLLELLTGRRPIMDDADHRSIDLVKWVTKMAGESKEDFWQVIDGRLELFETDKESVATVLKLALLCTRTLPRLRPSMKEVVEILRQVVPSSMLHCPSRKDDHKDRNIGISIIV</sequence>
<evidence type="ECO:0000256" key="12">
    <source>
        <dbReference type="ARBA" id="ARBA00022741"/>
    </source>
</evidence>
<dbReference type="InterPro" id="IPR001611">
    <property type="entry name" value="Leu-rich_rpt"/>
</dbReference>
<dbReference type="SUPFAM" id="SSF52047">
    <property type="entry name" value="RNI-like"/>
    <property type="match status" value="1"/>
</dbReference>
<evidence type="ECO:0000313" key="25">
    <source>
        <dbReference type="Proteomes" id="UP000825935"/>
    </source>
</evidence>
<dbReference type="PANTHER" id="PTHR48056:SF81">
    <property type="entry name" value="RECEPTOR PROTEIN-TYROSINE KINASE CEPR1"/>
    <property type="match status" value="1"/>
</dbReference>
<keyword evidence="9 21" id="KW-0812">Transmembrane</keyword>
<evidence type="ECO:0000256" key="21">
    <source>
        <dbReference type="SAM" id="Phobius"/>
    </source>
</evidence>
<dbReference type="InterPro" id="IPR000719">
    <property type="entry name" value="Prot_kinase_dom"/>
</dbReference>
<dbReference type="GO" id="GO:0033612">
    <property type="term" value="F:receptor serine/threonine kinase binding"/>
    <property type="evidence" value="ECO:0007669"/>
    <property type="project" value="TreeGrafter"/>
</dbReference>
<evidence type="ECO:0000256" key="7">
    <source>
        <dbReference type="ARBA" id="ARBA00022614"/>
    </source>
</evidence>
<keyword evidence="10 22" id="KW-0732">Signal</keyword>
<keyword evidence="6" id="KW-0597">Phosphoprotein</keyword>
<dbReference type="SMART" id="SM00369">
    <property type="entry name" value="LRR_TYP"/>
    <property type="match status" value="6"/>
</dbReference>
<evidence type="ECO:0000256" key="6">
    <source>
        <dbReference type="ARBA" id="ARBA00022553"/>
    </source>
</evidence>
<evidence type="ECO:0000313" key="24">
    <source>
        <dbReference type="EMBL" id="KAH7295697.1"/>
    </source>
</evidence>
<dbReference type="InterPro" id="IPR050647">
    <property type="entry name" value="Plant_LRR-RLKs"/>
</dbReference>
<keyword evidence="15 21" id="KW-1133">Transmembrane helix</keyword>
<dbReference type="InterPro" id="IPR008271">
    <property type="entry name" value="Ser/Thr_kinase_AS"/>
</dbReference>
<keyword evidence="8" id="KW-0808">Transferase</keyword>
<evidence type="ECO:0000256" key="10">
    <source>
        <dbReference type="ARBA" id="ARBA00022729"/>
    </source>
</evidence>
<dbReference type="SMART" id="SM00220">
    <property type="entry name" value="S_TKc"/>
    <property type="match status" value="1"/>
</dbReference>
<keyword evidence="14 20" id="KW-0067">ATP-binding</keyword>
<dbReference type="InterPro" id="IPR011009">
    <property type="entry name" value="Kinase-like_dom_sf"/>
</dbReference>
<reference evidence="24 25" key="1">
    <citation type="submission" date="2021-08" db="EMBL/GenBank/DDBJ databases">
        <title>WGS assembly of Ceratopteris richardii.</title>
        <authorList>
            <person name="Marchant D.B."/>
            <person name="Chen G."/>
            <person name="Jenkins J."/>
            <person name="Shu S."/>
            <person name="Leebens-Mack J."/>
            <person name="Grimwood J."/>
            <person name="Schmutz J."/>
            <person name="Soltis P."/>
            <person name="Soltis D."/>
            <person name="Chen Z.-H."/>
        </authorList>
    </citation>
    <scope>NUCLEOTIDE SEQUENCE [LARGE SCALE GENOMIC DNA]</scope>
    <source>
        <strain evidence="24">Whitten #5841</strain>
        <tissue evidence="24">Leaf</tissue>
    </source>
</reference>
<dbReference type="EC" id="2.7.11.1" evidence="3"/>
<feature type="chain" id="PRO_5035877222" description="non-specific serine/threonine protein kinase" evidence="22">
    <location>
        <begin position="23"/>
        <end position="1030"/>
    </location>
</feature>
<organism evidence="24 25">
    <name type="scientific">Ceratopteris richardii</name>
    <name type="common">Triangle waterfern</name>
    <dbReference type="NCBI Taxonomy" id="49495"/>
    <lineage>
        <taxon>Eukaryota</taxon>
        <taxon>Viridiplantae</taxon>
        <taxon>Streptophyta</taxon>
        <taxon>Embryophyta</taxon>
        <taxon>Tracheophyta</taxon>
        <taxon>Polypodiopsida</taxon>
        <taxon>Polypodiidae</taxon>
        <taxon>Polypodiales</taxon>
        <taxon>Pteridineae</taxon>
        <taxon>Pteridaceae</taxon>
        <taxon>Parkerioideae</taxon>
        <taxon>Ceratopteris</taxon>
    </lineage>
</organism>
<evidence type="ECO:0000256" key="22">
    <source>
        <dbReference type="SAM" id="SignalP"/>
    </source>
</evidence>
<dbReference type="Gene3D" id="1.10.510.10">
    <property type="entry name" value="Transferase(Phosphotransferase) domain 1"/>
    <property type="match status" value="1"/>
</dbReference>
<dbReference type="Pfam" id="PF13855">
    <property type="entry name" value="LRR_8"/>
    <property type="match status" value="1"/>
</dbReference>
<evidence type="ECO:0000256" key="5">
    <source>
        <dbReference type="ARBA" id="ARBA00022527"/>
    </source>
</evidence>
<name>A0A8T2RJ02_CERRI</name>
<keyword evidence="4" id="KW-1003">Cell membrane</keyword>
<dbReference type="SUPFAM" id="SSF56112">
    <property type="entry name" value="Protein kinase-like (PK-like)"/>
    <property type="match status" value="1"/>
</dbReference>
<evidence type="ECO:0000256" key="11">
    <source>
        <dbReference type="ARBA" id="ARBA00022737"/>
    </source>
</evidence>
<keyword evidence="25" id="KW-1185">Reference proteome</keyword>
<proteinExistence type="inferred from homology"/>
<comment type="caution">
    <text evidence="24">The sequence shown here is derived from an EMBL/GenBank/DDBJ whole genome shotgun (WGS) entry which is preliminary data.</text>
</comment>
<evidence type="ECO:0000256" key="17">
    <source>
        <dbReference type="ARBA" id="ARBA00023180"/>
    </source>
</evidence>
<dbReference type="Gene3D" id="3.80.10.10">
    <property type="entry name" value="Ribonuclease Inhibitor"/>
    <property type="match status" value="5"/>
</dbReference>
<dbReference type="EMBL" id="CM035432">
    <property type="protein sequence ID" value="KAH7295697.1"/>
    <property type="molecule type" value="Genomic_DNA"/>
</dbReference>
<gene>
    <name evidence="24" type="ORF">KP509_27G061200</name>
</gene>
<comment type="similarity">
    <text evidence="2">Belongs to the protein kinase superfamily. Ser/Thr protein kinase family.</text>
</comment>
<evidence type="ECO:0000256" key="2">
    <source>
        <dbReference type="ARBA" id="ARBA00008684"/>
    </source>
</evidence>
<keyword evidence="5" id="KW-0723">Serine/threonine-protein kinase</keyword>
<dbReference type="GO" id="GO:0009791">
    <property type="term" value="P:post-embryonic development"/>
    <property type="evidence" value="ECO:0007669"/>
    <property type="project" value="UniProtKB-ARBA"/>
</dbReference>
<comment type="catalytic activity">
    <reaction evidence="18">
        <text>L-threonyl-[protein] + ATP = O-phospho-L-threonyl-[protein] + ADP + H(+)</text>
        <dbReference type="Rhea" id="RHEA:46608"/>
        <dbReference type="Rhea" id="RHEA-COMP:11060"/>
        <dbReference type="Rhea" id="RHEA-COMP:11605"/>
        <dbReference type="ChEBI" id="CHEBI:15378"/>
        <dbReference type="ChEBI" id="CHEBI:30013"/>
        <dbReference type="ChEBI" id="CHEBI:30616"/>
        <dbReference type="ChEBI" id="CHEBI:61977"/>
        <dbReference type="ChEBI" id="CHEBI:456216"/>
        <dbReference type="EC" id="2.7.11.1"/>
    </reaction>
</comment>
<keyword evidence="7" id="KW-0433">Leucine-rich repeat</keyword>
<keyword evidence="11" id="KW-0677">Repeat</keyword>
<keyword evidence="16 21" id="KW-0472">Membrane</keyword>
<dbReference type="GO" id="GO:0005524">
    <property type="term" value="F:ATP binding"/>
    <property type="evidence" value="ECO:0007669"/>
    <property type="project" value="UniProtKB-UniRule"/>
</dbReference>
<evidence type="ECO:0000256" key="18">
    <source>
        <dbReference type="ARBA" id="ARBA00047899"/>
    </source>
</evidence>
<dbReference type="Gene3D" id="3.30.200.20">
    <property type="entry name" value="Phosphorylase Kinase, domain 1"/>
    <property type="match status" value="1"/>
</dbReference>
<evidence type="ECO:0000256" key="3">
    <source>
        <dbReference type="ARBA" id="ARBA00012513"/>
    </source>
</evidence>
<dbReference type="PANTHER" id="PTHR48056">
    <property type="entry name" value="LRR RECEPTOR-LIKE SERINE/THREONINE-PROTEIN KINASE-RELATED"/>
    <property type="match status" value="1"/>
</dbReference>
<evidence type="ECO:0000256" key="19">
    <source>
        <dbReference type="ARBA" id="ARBA00048679"/>
    </source>
</evidence>
<evidence type="ECO:0000256" key="14">
    <source>
        <dbReference type="ARBA" id="ARBA00022840"/>
    </source>
</evidence>
<dbReference type="Pfam" id="PF00069">
    <property type="entry name" value="Pkinase"/>
    <property type="match status" value="1"/>
</dbReference>
<dbReference type="FunFam" id="1.10.510.10:FF:000417">
    <property type="entry name" value="Leucine-rich repeat receptor-like protein kinase"/>
    <property type="match status" value="1"/>
</dbReference>
<dbReference type="Pfam" id="PF00560">
    <property type="entry name" value="LRR_1"/>
    <property type="match status" value="4"/>
</dbReference>
<evidence type="ECO:0000256" key="1">
    <source>
        <dbReference type="ARBA" id="ARBA00004162"/>
    </source>
</evidence>
<dbReference type="PROSITE" id="PS00108">
    <property type="entry name" value="PROTEIN_KINASE_ST"/>
    <property type="match status" value="1"/>
</dbReference>
<dbReference type="SUPFAM" id="SSF52058">
    <property type="entry name" value="L domain-like"/>
    <property type="match status" value="1"/>
</dbReference>
<evidence type="ECO:0000256" key="15">
    <source>
        <dbReference type="ARBA" id="ARBA00022989"/>
    </source>
</evidence>
<evidence type="ECO:0000256" key="4">
    <source>
        <dbReference type="ARBA" id="ARBA00022475"/>
    </source>
</evidence>
<dbReference type="AlphaFoldDB" id="A0A8T2RJ02"/>
<evidence type="ECO:0000259" key="23">
    <source>
        <dbReference type="PROSITE" id="PS50011"/>
    </source>
</evidence>
<dbReference type="PROSITE" id="PS00107">
    <property type="entry name" value="PROTEIN_KINASE_ATP"/>
    <property type="match status" value="1"/>
</dbReference>
<dbReference type="OrthoDB" id="1920716at2759"/>
<protein>
    <recommendedName>
        <fullName evidence="3">non-specific serine/threonine protein kinase</fullName>
        <ecNumber evidence="3">2.7.11.1</ecNumber>
    </recommendedName>
</protein>
<dbReference type="Proteomes" id="UP000825935">
    <property type="component" value="Chromosome 27"/>
</dbReference>